<dbReference type="Proteomes" id="UP000683360">
    <property type="component" value="Unassembled WGS sequence"/>
</dbReference>
<evidence type="ECO:0000256" key="3">
    <source>
        <dbReference type="ARBA" id="ARBA00022729"/>
    </source>
</evidence>
<evidence type="ECO:0000313" key="9">
    <source>
        <dbReference type="Proteomes" id="UP000683360"/>
    </source>
</evidence>
<dbReference type="Gene3D" id="3.90.215.10">
    <property type="entry name" value="Gamma Fibrinogen, chain A, domain 1"/>
    <property type="match status" value="1"/>
</dbReference>
<proteinExistence type="predicted"/>
<keyword evidence="4" id="KW-0175">Coiled coil</keyword>
<keyword evidence="9" id="KW-1185">Reference proteome</keyword>
<dbReference type="InterPro" id="IPR002181">
    <property type="entry name" value="Fibrinogen_a/b/g_C_dom"/>
</dbReference>
<dbReference type="Pfam" id="PF00147">
    <property type="entry name" value="Fibrinogen_C"/>
    <property type="match status" value="1"/>
</dbReference>
<dbReference type="PANTHER" id="PTHR47221:SF6">
    <property type="entry name" value="FIBRINOGEN ALPHA CHAIN"/>
    <property type="match status" value="1"/>
</dbReference>
<dbReference type="AlphaFoldDB" id="A0A8S3QDW0"/>
<accession>A0A8S3QDW0</accession>
<evidence type="ECO:0000313" key="8">
    <source>
        <dbReference type="EMBL" id="CAG2194305.1"/>
    </source>
</evidence>
<gene>
    <name evidence="8" type="ORF">MEDL_9354</name>
</gene>
<dbReference type="InterPro" id="IPR014716">
    <property type="entry name" value="Fibrinogen_a/b/g_C_1"/>
</dbReference>
<evidence type="ECO:0000256" key="1">
    <source>
        <dbReference type="ARBA" id="ARBA00004613"/>
    </source>
</evidence>
<dbReference type="InterPro" id="IPR037579">
    <property type="entry name" value="FIB_ANG-like"/>
</dbReference>
<keyword evidence="6" id="KW-0325">Glycoprotein</keyword>
<evidence type="ECO:0000256" key="5">
    <source>
        <dbReference type="ARBA" id="ARBA00023157"/>
    </source>
</evidence>
<keyword evidence="2" id="KW-0964">Secreted</keyword>
<dbReference type="PROSITE" id="PS51406">
    <property type="entry name" value="FIBRINOGEN_C_2"/>
    <property type="match status" value="1"/>
</dbReference>
<evidence type="ECO:0000256" key="2">
    <source>
        <dbReference type="ARBA" id="ARBA00022525"/>
    </source>
</evidence>
<protein>
    <recommendedName>
        <fullName evidence="7">Fibrinogen C-terminal domain-containing protein</fullName>
    </recommendedName>
</protein>
<feature type="domain" description="Fibrinogen C-terminal" evidence="7">
    <location>
        <begin position="186"/>
        <end position="272"/>
    </location>
</feature>
<evidence type="ECO:0000256" key="4">
    <source>
        <dbReference type="ARBA" id="ARBA00023054"/>
    </source>
</evidence>
<dbReference type="SUPFAM" id="SSF58113">
    <property type="entry name" value="Apolipoprotein A-I"/>
    <property type="match status" value="1"/>
</dbReference>
<dbReference type="SUPFAM" id="SSF56496">
    <property type="entry name" value="Fibrinogen C-terminal domain-like"/>
    <property type="match status" value="1"/>
</dbReference>
<keyword evidence="5" id="KW-1015">Disulfide bond</keyword>
<dbReference type="OrthoDB" id="6171669at2759"/>
<comment type="caution">
    <text evidence="8">The sequence shown here is derived from an EMBL/GenBank/DDBJ whole genome shotgun (WGS) entry which is preliminary data.</text>
</comment>
<dbReference type="InterPro" id="IPR036056">
    <property type="entry name" value="Fibrinogen-like_C"/>
</dbReference>
<comment type="subcellular location">
    <subcellularLocation>
        <location evidence="1">Secreted</location>
    </subcellularLocation>
</comment>
<dbReference type="EMBL" id="CAJPWZ010000476">
    <property type="protein sequence ID" value="CAG2194305.1"/>
    <property type="molecule type" value="Genomic_DNA"/>
</dbReference>
<reference evidence="8" key="1">
    <citation type="submission" date="2021-03" db="EMBL/GenBank/DDBJ databases">
        <authorList>
            <person name="Bekaert M."/>
        </authorList>
    </citation>
    <scope>NUCLEOTIDE SEQUENCE</scope>
</reference>
<dbReference type="SMART" id="SM00186">
    <property type="entry name" value="FBG"/>
    <property type="match status" value="1"/>
</dbReference>
<name>A0A8S3QDW0_MYTED</name>
<organism evidence="8 9">
    <name type="scientific">Mytilus edulis</name>
    <name type="common">Blue mussel</name>
    <dbReference type="NCBI Taxonomy" id="6550"/>
    <lineage>
        <taxon>Eukaryota</taxon>
        <taxon>Metazoa</taxon>
        <taxon>Spiralia</taxon>
        <taxon>Lophotrochozoa</taxon>
        <taxon>Mollusca</taxon>
        <taxon>Bivalvia</taxon>
        <taxon>Autobranchia</taxon>
        <taxon>Pteriomorphia</taxon>
        <taxon>Mytilida</taxon>
        <taxon>Mytiloidea</taxon>
        <taxon>Mytilidae</taxon>
        <taxon>Mytilinae</taxon>
        <taxon>Mytilus</taxon>
    </lineage>
</organism>
<dbReference type="GO" id="GO:0005576">
    <property type="term" value="C:extracellular region"/>
    <property type="evidence" value="ECO:0007669"/>
    <property type="project" value="UniProtKB-SubCell"/>
</dbReference>
<dbReference type="PANTHER" id="PTHR47221">
    <property type="entry name" value="FIBRINOGEN ALPHA CHAIN"/>
    <property type="match status" value="1"/>
</dbReference>
<keyword evidence="3" id="KW-0732">Signal</keyword>
<evidence type="ECO:0000259" key="7">
    <source>
        <dbReference type="PROSITE" id="PS51406"/>
    </source>
</evidence>
<sequence length="272" mass="31614">MPLVSNELKAPLVADLDVSALNAELKDYIDDNIFSTFTEKIEDIVNKKLLGLKKGMLNEYSSKLEKSQTRCDQKLAELYSVYDNRFSDLSENQSENVTKFMENVQEWQTTLMQSVNEQSEYLQKSKIVYDNQVSEVLRNYKHQTSEISKEVVTSFTKLKTELKNWKNDMVDDVIKSVTSNLTQFETNMINEIHECSEKSKLVGIYNISPDESHAFNVRCETGGWTVIQKRFNGVTEFYRNWQDYENGFGDLNEEFWLGNKYIAMLTSEETIN</sequence>
<evidence type="ECO:0000256" key="6">
    <source>
        <dbReference type="ARBA" id="ARBA00023180"/>
    </source>
</evidence>